<dbReference type="EMBL" id="ADFT01000001">
    <property type="protein sequence ID" value="EFB63682.1"/>
    <property type="molecule type" value="Genomic_DNA"/>
</dbReference>
<comment type="catalytic activity">
    <reaction evidence="9">
        <text>Cd(2+)(in) + ATP + H2O = Cd(2+)(out) + ADP + phosphate + H(+)</text>
        <dbReference type="Rhea" id="RHEA:12132"/>
        <dbReference type="ChEBI" id="CHEBI:15377"/>
        <dbReference type="ChEBI" id="CHEBI:15378"/>
        <dbReference type="ChEBI" id="CHEBI:30616"/>
        <dbReference type="ChEBI" id="CHEBI:43474"/>
        <dbReference type="ChEBI" id="CHEBI:48775"/>
        <dbReference type="ChEBI" id="CHEBI:456216"/>
        <dbReference type="EC" id="7.2.2.21"/>
    </reaction>
</comment>
<dbReference type="InterPro" id="IPR023298">
    <property type="entry name" value="ATPase_P-typ_TM_dom_sf"/>
</dbReference>
<dbReference type="CDD" id="cd07544">
    <property type="entry name" value="P-type_ATPase_HM"/>
    <property type="match status" value="1"/>
</dbReference>
<keyword evidence="7 10" id="KW-0472">Membrane</keyword>
<keyword evidence="10" id="KW-0067">ATP-binding</keyword>
<feature type="domain" description="P-type ATPase A" evidence="11">
    <location>
        <begin position="117"/>
        <end position="216"/>
    </location>
</feature>
<evidence type="ECO:0000256" key="9">
    <source>
        <dbReference type="ARBA" id="ARBA00049338"/>
    </source>
</evidence>
<dbReference type="PRINTS" id="PR00119">
    <property type="entry name" value="CATATPASE"/>
</dbReference>
<evidence type="ECO:0000256" key="2">
    <source>
        <dbReference type="ARBA" id="ARBA00006024"/>
    </source>
</evidence>
<dbReference type="PANTHER" id="PTHR48085">
    <property type="entry name" value="CADMIUM/ZINC-TRANSPORTING ATPASE HMA2-RELATED"/>
    <property type="match status" value="1"/>
</dbReference>
<feature type="transmembrane region" description="Helical" evidence="10">
    <location>
        <begin position="569"/>
        <end position="588"/>
    </location>
</feature>
<dbReference type="InterPro" id="IPR001757">
    <property type="entry name" value="P_typ_ATPase"/>
</dbReference>
<keyword evidence="10" id="KW-0479">Metal-binding</keyword>
<dbReference type="GO" id="GO:0005524">
    <property type="term" value="F:ATP binding"/>
    <property type="evidence" value="ECO:0007669"/>
    <property type="project" value="UniProtKB-UniRule"/>
</dbReference>
<dbReference type="AlphaFoldDB" id="D1YFJ2"/>
<dbReference type="InterPro" id="IPR059000">
    <property type="entry name" value="ATPase_P-type_domA"/>
</dbReference>
<dbReference type="PROSITE" id="PS00154">
    <property type="entry name" value="ATPASE_E1_E2"/>
    <property type="match status" value="1"/>
</dbReference>
<dbReference type="Gene3D" id="3.40.50.1000">
    <property type="entry name" value="HAD superfamily/HAD-like"/>
    <property type="match status" value="1"/>
</dbReference>
<evidence type="ECO:0000256" key="4">
    <source>
        <dbReference type="ARBA" id="ARBA00022692"/>
    </source>
</evidence>
<evidence type="ECO:0000256" key="7">
    <source>
        <dbReference type="ARBA" id="ARBA00023136"/>
    </source>
</evidence>
<dbReference type="Pfam" id="PF00702">
    <property type="entry name" value="Hydrolase"/>
    <property type="match status" value="1"/>
</dbReference>
<evidence type="ECO:0000256" key="10">
    <source>
        <dbReference type="RuleBase" id="RU362081"/>
    </source>
</evidence>
<evidence type="ECO:0000256" key="3">
    <source>
        <dbReference type="ARBA" id="ARBA00022539"/>
    </source>
</evidence>
<keyword evidence="6" id="KW-0813">Transport</keyword>
<keyword evidence="3" id="KW-0104">Cadmium</keyword>
<evidence type="ECO:0000259" key="11">
    <source>
        <dbReference type="Pfam" id="PF00122"/>
    </source>
</evidence>
<comment type="similarity">
    <text evidence="2 10">Belongs to the cation transport ATPase (P-type) (TC 3.A.3) family. Type IB subfamily.</text>
</comment>
<dbReference type="NCBIfam" id="TIGR01512">
    <property type="entry name" value="ATPase-IB2_Cd"/>
    <property type="match status" value="1"/>
</dbReference>
<keyword evidence="10" id="KW-0547">Nucleotide-binding</keyword>
<organism evidence="12 13">
    <name type="scientific">Lactobacillus gasseri 224-1</name>
    <dbReference type="NCBI Taxonomy" id="679196"/>
    <lineage>
        <taxon>Bacteria</taxon>
        <taxon>Bacillati</taxon>
        <taxon>Bacillota</taxon>
        <taxon>Bacilli</taxon>
        <taxon>Lactobacillales</taxon>
        <taxon>Lactobacillaceae</taxon>
        <taxon>Lactobacillus</taxon>
    </lineage>
</organism>
<evidence type="ECO:0000313" key="12">
    <source>
        <dbReference type="EMBL" id="EFB63682.1"/>
    </source>
</evidence>
<dbReference type="InterPro" id="IPR008250">
    <property type="entry name" value="ATPase_P-typ_transduc_dom_A_sf"/>
</dbReference>
<dbReference type="SUPFAM" id="SSF56784">
    <property type="entry name" value="HAD-like"/>
    <property type="match status" value="1"/>
</dbReference>
<dbReference type="PRINTS" id="PR00120">
    <property type="entry name" value="HATPASE"/>
</dbReference>
<comment type="subcellular location">
    <subcellularLocation>
        <location evidence="1">Cell membrane</location>
        <topology evidence="1">Multi-pass membrane protein</topology>
    </subcellularLocation>
</comment>
<evidence type="ECO:0000256" key="5">
    <source>
        <dbReference type="ARBA" id="ARBA00022989"/>
    </source>
</evidence>
<dbReference type="Gene3D" id="2.70.150.10">
    <property type="entry name" value="Calcium-transporting ATPase, cytoplasmic transduction domain A"/>
    <property type="match status" value="1"/>
</dbReference>
<feature type="transmembrane region" description="Helical" evidence="10">
    <location>
        <begin position="31"/>
        <end position="51"/>
    </location>
</feature>
<dbReference type="Proteomes" id="UP000003684">
    <property type="component" value="Unassembled WGS sequence"/>
</dbReference>
<keyword evidence="10" id="KW-1003">Cell membrane</keyword>
<dbReference type="Pfam" id="PF00122">
    <property type="entry name" value="E1-E2_ATPase"/>
    <property type="match status" value="1"/>
</dbReference>
<reference evidence="12 13" key="1">
    <citation type="submission" date="2009-12" db="EMBL/GenBank/DDBJ databases">
        <title>Genome Sequence of Lactobacillus gasseri 224-1.</title>
        <authorList>
            <person name="Durkin A.S."/>
            <person name="Madupu R."/>
            <person name="Torralba M."/>
            <person name="Methe B."/>
            <person name="Sutton G."/>
            <person name="Strausberg R.L."/>
            <person name="Nelson K.E."/>
        </authorList>
    </citation>
    <scope>NUCLEOTIDE SEQUENCE [LARGE SCALE GENOMIC DNA]</scope>
    <source>
        <strain evidence="12 13">224-1</strain>
    </source>
</reference>
<proteinExistence type="inferred from homology"/>
<keyword evidence="5 10" id="KW-1133">Transmembrane helix</keyword>
<dbReference type="GO" id="GO:0046872">
    <property type="term" value="F:metal ion binding"/>
    <property type="evidence" value="ECO:0007669"/>
    <property type="project" value="UniProtKB-KW"/>
</dbReference>
<dbReference type="InterPro" id="IPR027256">
    <property type="entry name" value="P-typ_ATPase_IB"/>
</dbReference>
<dbReference type="InterPro" id="IPR036412">
    <property type="entry name" value="HAD-like_sf"/>
</dbReference>
<dbReference type="NCBIfam" id="TIGR01494">
    <property type="entry name" value="ATPase_P-type"/>
    <property type="match status" value="1"/>
</dbReference>
<dbReference type="InterPro" id="IPR023214">
    <property type="entry name" value="HAD_sf"/>
</dbReference>
<evidence type="ECO:0000313" key="13">
    <source>
        <dbReference type="Proteomes" id="UP000003684"/>
    </source>
</evidence>
<dbReference type="EC" id="7.2.2.21" evidence="8"/>
<gene>
    <name evidence="12" type="primary">cadA</name>
    <name evidence="12" type="ORF">HMPREF9209_1508</name>
</gene>
<accession>D1YFJ2</accession>
<dbReference type="SUPFAM" id="SSF81653">
    <property type="entry name" value="Calcium ATPase, transduction domain A"/>
    <property type="match status" value="1"/>
</dbReference>
<sequence length="635" mass="68134">MRHQWKFFTILGIGVIAAILDFLCGAPKIGTWPISGILIDIFGIFMAITMLREMIHTLESGRWGVDILAIIAVVSTMIVGDYWAAWMSLIMLTGGDSLEDYATSQADKELRSLLQNSPRIADKLVNGKIEEVKVDDLKIGDTVLIKPGSQVPVDGEIIKGNSSFDQSSLTGESVPVDKKVGDDLMSGSINGDAAVEMKVTKAAKDSEYQSIVALVKSSEAKPAKFVKMADRYAVPFTIISLIIGIAAMITSAVTNPALGWQGHFLRFAQVMVVASPCPLLIAAPVAMVSGMSSMSRSHIIVKSGTTLEKLSRTLTFAFDKTGTLTENQLVIDQVVLAKDSSISKEELQGLAASVEQQSSHVIATSLVKSTDKNLIKPVTNLKEATAKGVSGEVDGKLVKVGKLSYVDPDQEKITVNSTAVFVSIDNKFAGYITFQDQIRKNTPETIARLRRQGIKQIMMLTGDRRSVADKVATEAGIRESEVHADLLPAQKIQAIRDVKPNLRPVAMVGDGVNDAPSLMAADVGIAMGAKGATAASESADAVIMVNDISKVNDAVAISKHTMKVAHVDIITAICIVILIELIAFTGIIPAFWGAILQEVVDLITILLALLAKTKPTNHKQTGLKNKKLVCNQESF</sequence>
<dbReference type="InterPro" id="IPR018303">
    <property type="entry name" value="ATPase_P-typ_P_site"/>
</dbReference>
<evidence type="ECO:0000256" key="1">
    <source>
        <dbReference type="ARBA" id="ARBA00004651"/>
    </source>
</evidence>
<comment type="caution">
    <text evidence="12">The sequence shown here is derived from an EMBL/GenBank/DDBJ whole genome shotgun (WGS) entry which is preliminary data.</text>
</comment>
<keyword evidence="12" id="KW-0378">Hydrolase</keyword>
<feature type="transmembrane region" description="Helical" evidence="10">
    <location>
        <begin position="6"/>
        <end position="24"/>
    </location>
</feature>
<dbReference type="NCBIfam" id="TIGR01525">
    <property type="entry name" value="ATPase-IB_hvy"/>
    <property type="match status" value="1"/>
</dbReference>
<dbReference type="InterPro" id="IPR051014">
    <property type="entry name" value="Cation_Transport_ATPase_IB"/>
</dbReference>
<feature type="transmembrane region" description="Helical" evidence="10">
    <location>
        <begin position="594"/>
        <end position="611"/>
    </location>
</feature>
<keyword evidence="4 10" id="KW-0812">Transmembrane</keyword>
<dbReference type="InterPro" id="IPR023299">
    <property type="entry name" value="ATPase_P-typ_cyto_dom_N"/>
</dbReference>
<feature type="transmembrane region" description="Helical" evidence="10">
    <location>
        <begin position="232"/>
        <end position="253"/>
    </location>
</feature>
<dbReference type="SUPFAM" id="SSF81665">
    <property type="entry name" value="Calcium ATPase, transmembrane domain M"/>
    <property type="match status" value="1"/>
</dbReference>
<dbReference type="GO" id="GO:0016887">
    <property type="term" value="F:ATP hydrolysis activity"/>
    <property type="evidence" value="ECO:0007669"/>
    <property type="project" value="InterPro"/>
</dbReference>
<name>D1YFJ2_LACGS</name>
<evidence type="ECO:0000256" key="6">
    <source>
        <dbReference type="ARBA" id="ARBA00023065"/>
    </source>
</evidence>
<dbReference type="GO" id="GO:0008551">
    <property type="term" value="F:P-type cadmium transporter activity"/>
    <property type="evidence" value="ECO:0007669"/>
    <property type="project" value="UniProtKB-EC"/>
</dbReference>
<dbReference type="GO" id="GO:0005886">
    <property type="term" value="C:plasma membrane"/>
    <property type="evidence" value="ECO:0007669"/>
    <property type="project" value="UniProtKB-SubCell"/>
</dbReference>
<keyword evidence="6" id="KW-0406">Ion transport</keyword>
<feature type="transmembrane region" description="Helical" evidence="10">
    <location>
        <begin position="265"/>
        <end position="288"/>
    </location>
</feature>
<protein>
    <recommendedName>
        <fullName evidence="8">Cd(2+)-exporting ATPase</fullName>
        <ecNumber evidence="8">7.2.2.21</ecNumber>
    </recommendedName>
</protein>
<dbReference type="PANTHER" id="PTHR48085:SF5">
    <property type="entry name" value="CADMIUM_ZINC-TRANSPORTING ATPASE HMA4-RELATED"/>
    <property type="match status" value="1"/>
</dbReference>
<dbReference type="Gene3D" id="3.40.1110.10">
    <property type="entry name" value="Calcium-transporting ATPase, cytoplasmic domain N"/>
    <property type="match status" value="1"/>
</dbReference>
<evidence type="ECO:0000256" key="8">
    <source>
        <dbReference type="ARBA" id="ARBA00039103"/>
    </source>
</evidence>
<dbReference type="FunFam" id="2.70.150.10:FF:000002">
    <property type="entry name" value="Copper-transporting ATPase 1, putative"/>
    <property type="match status" value="1"/>
</dbReference>